<keyword evidence="10" id="KW-0511">Multifunctional enzyme</keyword>
<dbReference type="AlphaFoldDB" id="A0A256FEY2"/>
<dbReference type="FunFam" id="3.40.50.20:FF:000010">
    <property type="entry name" value="Propionyl-CoA carboxylase subunit alpha"/>
    <property type="match status" value="1"/>
</dbReference>
<dbReference type="EMBL" id="NNRL01000158">
    <property type="protein sequence ID" value="OYR13226.1"/>
    <property type="molecule type" value="Genomic_DNA"/>
</dbReference>
<dbReference type="Pfam" id="PF00289">
    <property type="entry name" value="Biotin_carb_N"/>
    <property type="match status" value="1"/>
</dbReference>
<keyword evidence="8 11" id="KW-0067">ATP-binding</keyword>
<dbReference type="GO" id="GO:0006094">
    <property type="term" value="P:gluconeogenesis"/>
    <property type="evidence" value="ECO:0007669"/>
    <property type="project" value="UniProtKB-UniPathway"/>
</dbReference>
<comment type="caution">
    <text evidence="20">The sequence shown here is derived from an EMBL/GenBank/DDBJ whole genome shotgun (WGS) entry which is preliminary data.</text>
</comment>
<feature type="domain" description="Lipoyl-binding" evidence="16">
    <location>
        <begin position="1077"/>
        <end position="1152"/>
    </location>
</feature>
<dbReference type="Gene3D" id="3.10.600.10">
    <property type="entry name" value="pyruvate carboxylase f1077a mutant domain"/>
    <property type="match status" value="2"/>
</dbReference>
<comment type="pathway">
    <text evidence="2">Carbohydrate biosynthesis; gluconeogenesis.</text>
</comment>
<dbReference type="Gene3D" id="3.30.470.20">
    <property type="entry name" value="ATP-grasp fold, B domain"/>
    <property type="match status" value="1"/>
</dbReference>
<evidence type="ECO:0000256" key="7">
    <source>
        <dbReference type="ARBA" id="ARBA00022741"/>
    </source>
</evidence>
<feature type="binding site" evidence="13">
    <location>
        <position position="621"/>
    </location>
    <ligand>
        <name>substrate</name>
    </ligand>
</feature>
<keyword evidence="6 14" id="KW-0479">Metal-binding</keyword>
<keyword evidence="21" id="KW-1185">Reference proteome</keyword>
<dbReference type="SUPFAM" id="SSF51246">
    <property type="entry name" value="Rudiment single hybrid motif"/>
    <property type="match status" value="1"/>
</dbReference>
<dbReference type="InterPro" id="IPR016185">
    <property type="entry name" value="PreATP-grasp_dom_sf"/>
</dbReference>
<dbReference type="GO" id="GO:0004736">
    <property type="term" value="F:pyruvate carboxylase activity"/>
    <property type="evidence" value="ECO:0007669"/>
    <property type="project" value="UniProtKB-EC"/>
</dbReference>
<dbReference type="Pfam" id="PF02785">
    <property type="entry name" value="Biotin_carb_C"/>
    <property type="match status" value="1"/>
</dbReference>
<dbReference type="SUPFAM" id="SSF52440">
    <property type="entry name" value="PreATP-grasp domain"/>
    <property type="match status" value="1"/>
</dbReference>
<evidence type="ECO:0000259" key="19">
    <source>
        <dbReference type="PROSITE" id="PS50991"/>
    </source>
</evidence>
<comment type="catalytic activity">
    <reaction evidence="11">
        <text>hydrogencarbonate + pyruvate + ATP = oxaloacetate + ADP + phosphate + H(+)</text>
        <dbReference type="Rhea" id="RHEA:20844"/>
        <dbReference type="ChEBI" id="CHEBI:15361"/>
        <dbReference type="ChEBI" id="CHEBI:15378"/>
        <dbReference type="ChEBI" id="CHEBI:16452"/>
        <dbReference type="ChEBI" id="CHEBI:17544"/>
        <dbReference type="ChEBI" id="CHEBI:30616"/>
        <dbReference type="ChEBI" id="CHEBI:43474"/>
        <dbReference type="ChEBI" id="CHEBI:456216"/>
        <dbReference type="EC" id="6.4.1.1"/>
    </reaction>
</comment>
<dbReference type="SMART" id="SM00878">
    <property type="entry name" value="Biotin_carb_C"/>
    <property type="match status" value="1"/>
</dbReference>
<proteinExistence type="predicted"/>
<dbReference type="GO" id="GO:0005524">
    <property type="term" value="F:ATP binding"/>
    <property type="evidence" value="ECO:0007669"/>
    <property type="project" value="UniProtKB-UniRule"/>
</dbReference>
<dbReference type="FunFam" id="2.40.50.100:FF:000003">
    <property type="entry name" value="Acetyl-CoA carboxylase biotin carboxyl carrier protein"/>
    <property type="match status" value="1"/>
</dbReference>
<evidence type="ECO:0000256" key="8">
    <source>
        <dbReference type="ARBA" id="ARBA00022840"/>
    </source>
</evidence>
<feature type="modified residue" description="N6-biotinyllysine" evidence="15">
    <location>
        <position position="1118"/>
    </location>
</feature>
<dbReference type="PIRSF" id="PIRSF001594">
    <property type="entry name" value="Pyruv_carbox"/>
    <property type="match status" value="1"/>
</dbReference>
<dbReference type="RefSeq" id="WP_094540395.1">
    <property type="nucleotide sequence ID" value="NZ_JBHEER010000009.1"/>
</dbReference>
<evidence type="ECO:0000256" key="5">
    <source>
        <dbReference type="ARBA" id="ARBA00022598"/>
    </source>
</evidence>
<evidence type="ECO:0000256" key="14">
    <source>
        <dbReference type="PIRSR" id="PIRSR001594-3"/>
    </source>
</evidence>
<evidence type="ECO:0000259" key="18">
    <source>
        <dbReference type="PROSITE" id="PS50979"/>
    </source>
</evidence>
<sequence>MSIRKILVANRSEIAIRVFRAANELGIKTVAIWAEEDKLSLHRFKADESYQVGRGPHLARDLGPIESYLSIDEVIRVAKLSGADAIHPGYGLLSESPEFADACAENGIIFIGPKPETMRRLGNKVAARNLAIEIGVPVVPATDPLPDDIEEVKKLAAKIGYPLMLKASWGGGGRGMRAIRAEEDLDREVGEAKREAKAAFGKDEVYLEKLVERARHVEVQILGDMHGNAVHLYERDCSIQRRNQKVVERAPAPYLNDAQRQELASYGLKIAHATDYIGAGTVEFLMDADTGAFYFIEVNPRIQVEHTVTEEVTGIDIVKAQIHILEGYAIGTPESGVPEQKDIRLNGHALQCRITTEDPEQNFVPDYGRIQAYRSASGFGIRLDGGTAYSGAVITRYYDPLLVKVTASGSTPIEAIRRMDRALREFRIRGVATNLTFVEAIINHPRFQSNDYTTRFIDTTPELFTHMRRQDRATKLLTYVADVTVNGHPETKGRAEPSRDAAKPVVPWFGDRPVVDGTKQLLDKLGPQKFAEWMRNEKRVLMTDTTMRDGHQSLLATRVRTYDIARVANAYAQALPNLFSLECWGGATFDVSMRFLTEDPWERLAMVREGAPNILLQMLLRGANGVGYKSYPDNVVKYFVREAARGGMDLFRVFDSLNWVENMRVSMDAVLEENKLCEAAICYTGDILNPERAKYDLKYYVDLAKQVEKAGAHIIAVKDMAGLLKPAAARVLFKTLREETDLPIHFHTHDTSGISAATVLAAVDAGVDAVDAAMDAFSGNTSQPCLGSIVEALHGSERDPGLDTETIRRISFYWEAVRNQYAAFESDLKGPASEVYLHEMPGGQFTNLKEQARSLGLETRWHEVAQAYADVNRMFGDIVKVTPSSKVVGDMALMMVSQDLTVADVENPDKDIAFPDSVVSMMRGDLGQPPSGWPASLQKKVLKDEKPFTVRPGSLLPAADLDAERKSIEEMLGREITDQEFASYLMYPKVFTDYAAAQENYGPTSVLPTPVYFYGLKPEEEVFVDLERGKTLVIVNQAMSETDEKGMVTVFFELNGQPRRVKVPNRAKGASGGVKRKAELGNDKHVGAPMPGVVSTVAVSQGQNVRAGDVLLSIEAMKMETALRAERDGSIAEVLVRPGEQIDAKDLLVVFGD</sequence>
<keyword evidence="9 11" id="KW-0092">Biotin</keyword>
<evidence type="ECO:0000256" key="13">
    <source>
        <dbReference type="PIRSR" id="PIRSR001594-2"/>
    </source>
</evidence>
<dbReference type="InterPro" id="IPR005481">
    <property type="entry name" value="BC-like_N"/>
</dbReference>
<dbReference type="NCBIfam" id="TIGR01235">
    <property type="entry name" value="pyruv_carbox"/>
    <property type="match status" value="1"/>
</dbReference>
<evidence type="ECO:0000259" key="17">
    <source>
        <dbReference type="PROSITE" id="PS50975"/>
    </source>
</evidence>
<feature type="binding site" evidence="13">
    <location>
        <position position="208"/>
    </location>
    <ligand>
        <name>ATP</name>
        <dbReference type="ChEBI" id="CHEBI:30616"/>
    </ligand>
</feature>
<dbReference type="PROSITE" id="PS50979">
    <property type="entry name" value="BC"/>
    <property type="match status" value="1"/>
</dbReference>
<feature type="binding site" evidence="14">
    <location>
        <position position="747"/>
    </location>
    <ligand>
        <name>Mn(2+)</name>
        <dbReference type="ChEBI" id="CHEBI:29035"/>
    </ligand>
</feature>
<reference evidence="20 21" key="1">
    <citation type="submission" date="2017-07" db="EMBL/GenBank/DDBJ databases">
        <title>Phylogenetic study on the rhizospheric bacterium Ochrobactrum sp. A44.</title>
        <authorList>
            <person name="Krzyzanowska D.M."/>
            <person name="Ossowicki A."/>
            <person name="Rajewska M."/>
            <person name="Maciag T."/>
            <person name="Kaczynski Z."/>
            <person name="Czerwicka M."/>
            <person name="Jafra S."/>
        </authorList>
    </citation>
    <scope>NUCLEOTIDE SEQUENCE [LARGE SCALE GENOMIC DNA]</scope>
    <source>
        <strain evidence="20 21">OgA9a</strain>
    </source>
</reference>
<keyword evidence="4" id="KW-0312">Gluconeogenesis</keyword>
<dbReference type="InterPro" id="IPR003379">
    <property type="entry name" value="Carboxylase_cons_dom"/>
</dbReference>
<name>A0A256FEY2_9HYPH</name>
<dbReference type="InterPro" id="IPR011761">
    <property type="entry name" value="ATP-grasp"/>
</dbReference>
<dbReference type="PROSITE" id="PS50975">
    <property type="entry name" value="ATP_GRASP"/>
    <property type="match status" value="1"/>
</dbReference>
<keyword evidence="20" id="KW-0670">Pyruvate</keyword>
<organism evidence="20 21">
    <name type="scientific">Brucella grignonensis</name>
    <dbReference type="NCBI Taxonomy" id="94627"/>
    <lineage>
        <taxon>Bacteria</taxon>
        <taxon>Pseudomonadati</taxon>
        <taxon>Pseudomonadota</taxon>
        <taxon>Alphaproteobacteria</taxon>
        <taxon>Hyphomicrobiales</taxon>
        <taxon>Brucellaceae</taxon>
        <taxon>Brucella/Ochrobactrum group</taxon>
        <taxon>Brucella</taxon>
    </lineage>
</organism>
<dbReference type="InterPro" id="IPR055268">
    <property type="entry name" value="PCB-like"/>
</dbReference>
<evidence type="ECO:0000256" key="11">
    <source>
        <dbReference type="PIRNR" id="PIRNR001594"/>
    </source>
</evidence>
<dbReference type="GO" id="GO:0046872">
    <property type="term" value="F:metal ion binding"/>
    <property type="evidence" value="ECO:0007669"/>
    <property type="project" value="UniProtKB-KW"/>
</dbReference>
<evidence type="ECO:0000256" key="6">
    <source>
        <dbReference type="ARBA" id="ARBA00022723"/>
    </source>
</evidence>
<evidence type="ECO:0000256" key="4">
    <source>
        <dbReference type="ARBA" id="ARBA00022432"/>
    </source>
</evidence>
<dbReference type="InterPro" id="IPR001882">
    <property type="entry name" value="Biotin_BS"/>
</dbReference>
<dbReference type="UniPathway" id="UPA00138"/>
<dbReference type="InterPro" id="IPR013785">
    <property type="entry name" value="Aldolase_TIM"/>
</dbReference>
<dbReference type="FunFam" id="3.30.1490.20:FF:000018">
    <property type="entry name" value="Biotin carboxylase"/>
    <property type="match status" value="1"/>
</dbReference>
<feature type="active site" evidence="12">
    <location>
        <position position="301"/>
    </location>
</feature>
<dbReference type="InterPro" id="IPR011053">
    <property type="entry name" value="Single_hybrid_motif"/>
</dbReference>
<evidence type="ECO:0000313" key="20">
    <source>
        <dbReference type="EMBL" id="OYR13226.1"/>
    </source>
</evidence>
<dbReference type="NCBIfam" id="NF006761">
    <property type="entry name" value="PRK09282.1"/>
    <property type="match status" value="1"/>
</dbReference>
<dbReference type="CDD" id="cd07937">
    <property type="entry name" value="DRE_TIM_PC_TC_5S"/>
    <property type="match status" value="1"/>
</dbReference>
<dbReference type="PROSITE" id="PS50968">
    <property type="entry name" value="BIOTINYL_LIPOYL"/>
    <property type="match status" value="1"/>
</dbReference>
<dbReference type="Pfam" id="PF00364">
    <property type="entry name" value="Biotin_lipoyl"/>
    <property type="match status" value="1"/>
</dbReference>
<dbReference type="InterPro" id="IPR011054">
    <property type="entry name" value="Rudment_hybrid_motif"/>
</dbReference>
<feature type="binding site" evidence="13">
    <location>
        <position position="882"/>
    </location>
    <ligand>
        <name>substrate</name>
    </ligand>
</feature>
<comment type="function">
    <text evidence="11">Catalyzes a 2-step reaction, involving the ATP-dependent carboxylation of the covalently attached biotin in the first step and the transfer of the carboxyl group to pyruvate in the second.</text>
</comment>
<evidence type="ECO:0000259" key="16">
    <source>
        <dbReference type="PROSITE" id="PS50968"/>
    </source>
</evidence>
<dbReference type="Pfam" id="PF02436">
    <property type="entry name" value="PYC_OADA"/>
    <property type="match status" value="1"/>
</dbReference>
<evidence type="ECO:0000256" key="2">
    <source>
        <dbReference type="ARBA" id="ARBA00004742"/>
    </source>
</evidence>
<evidence type="ECO:0000256" key="1">
    <source>
        <dbReference type="ARBA" id="ARBA00001953"/>
    </source>
</evidence>
<feature type="modified residue" description="N6-carboxylysine" evidence="15">
    <location>
        <position position="718"/>
    </location>
</feature>
<dbReference type="InterPro" id="IPR000891">
    <property type="entry name" value="PYR_CT"/>
</dbReference>
<evidence type="ECO:0000256" key="9">
    <source>
        <dbReference type="ARBA" id="ARBA00023267"/>
    </source>
</evidence>
<dbReference type="SUPFAM" id="SSF89000">
    <property type="entry name" value="post-HMGL domain-like"/>
    <property type="match status" value="1"/>
</dbReference>
<dbReference type="SUPFAM" id="SSF51230">
    <property type="entry name" value="Single hybrid motif"/>
    <property type="match status" value="1"/>
</dbReference>
<dbReference type="Gene3D" id="3.20.20.70">
    <property type="entry name" value="Aldolase class I"/>
    <property type="match status" value="1"/>
</dbReference>
<dbReference type="SUPFAM" id="SSF56059">
    <property type="entry name" value="Glutathione synthetase ATP-binding domain-like"/>
    <property type="match status" value="1"/>
</dbReference>
<dbReference type="EC" id="6.4.1.1" evidence="3 11"/>
<comment type="cofactor">
    <cofactor evidence="1 11">
        <name>biotin</name>
        <dbReference type="ChEBI" id="CHEBI:57586"/>
    </cofactor>
</comment>
<dbReference type="NCBIfam" id="NF009554">
    <property type="entry name" value="PRK12999.1"/>
    <property type="match status" value="1"/>
</dbReference>
<dbReference type="GO" id="GO:0005737">
    <property type="term" value="C:cytoplasm"/>
    <property type="evidence" value="ECO:0007669"/>
    <property type="project" value="TreeGrafter"/>
</dbReference>
<keyword evidence="5 11" id="KW-0436">Ligase</keyword>
<dbReference type="PROSITE" id="PS00188">
    <property type="entry name" value="BIOTIN"/>
    <property type="match status" value="1"/>
</dbReference>
<dbReference type="InterPro" id="IPR005482">
    <property type="entry name" value="Biotin_COase_C"/>
</dbReference>
<gene>
    <name evidence="20" type="primary">pyc</name>
    <name evidence="20" type="ORF">CEV33_0950</name>
</gene>
<evidence type="ECO:0000256" key="3">
    <source>
        <dbReference type="ARBA" id="ARBA00013057"/>
    </source>
</evidence>
<dbReference type="PANTHER" id="PTHR43778:SF2">
    <property type="entry name" value="PYRUVATE CARBOXYLASE, MITOCHONDRIAL"/>
    <property type="match status" value="1"/>
</dbReference>
<dbReference type="InterPro" id="IPR005479">
    <property type="entry name" value="CPAse_ATP-bd"/>
</dbReference>
<dbReference type="OrthoDB" id="9763189at2"/>
<dbReference type="Gene3D" id="2.40.50.100">
    <property type="match status" value="1"/>
</dbReference>
<dbReference type="PANTHER" id="PTHR43778">
    <property type="entry name" value="PYRUVATE CARBOXYLASE"/>
    <property type="match status" value="1"/>
</dbReference>
<protein>
    <recommendedName>
        <fullName evidence="3 11">Pyruvate carboxylase</fullName>
        <ecNumber evidence="3 11">6.4.1.1</ecNumber>
    </recommendedName>
</protein>
<dbReference type="FunFam" id="3.20.20.70:FF:000033">
    <property type="entry name" value="Pyruvate carboxylase"/>
    <property type="match status" value="1"/>
</dbReference>
<evidence type="ECO:0000256" key="12">
    <source>
        <dbReference type="PIRSR" id="PIRSR001594-1"/>
    </source>
</evidence>
<dbReference type="InterPro" id="IPR000089">
    <property type="entry name" value="Biotin_lipoyl"/>
</dbReference>
<dbReference type="Pfam" id="PF02786">
    <property type="entry name" value="CPSase_L_D2"/>
    <property type="match status" value="1"/>
</dbReference>
<feature type="binding site" evidence="14">
    <location>
        <position position="749"/>
    </location>
    <ligand>
        <name>Mn(2+)</name>
        <dbReference type="ChEBI" id="CHEBI:29035"/>
    </ligand>
</feature>
<dbReference type="PROSITE" id="PS50991">
    <property type="entry name" value="PYR_CT"/>
    <property type="match status" value="1"/>
</dbReference>
<dbReference type="CDD" id="cd06850">
    <property type="entry name" value="biotinyl_domain"/>
    <property type="match status" value="1"/>
</dbReference>
<dbReference type="Pfam" id="PF00682">
    <property type="entry name" value="HMGL-like"/>
    <property type="match status" value="1"/>
</dbReference>
<feature type="binding site" evidence="14">
    <location>
        <position position="549"/>
    </location>
    <ligand>
        <name>Mn(2+)</name>
        <dbReference type="ChEBI" id="CHEBI:29035"/>
    </ligand>
</feature>
<evidence type="ECO:0000256" key="15">
    <source>
        <dbReference type="PIRSR" id="PIRSR001594-4"/>
    </source>
</evidence>
<evidence type="ECO:0000256" key="10">
    <source>
        <dbReference type="ARBA" id="ARBA00023268"/>
    </source>
</evidence>
<dbReference type="Proteomes" id="UP000216478">
    <property type="component" value="Unassembled WGS sequence"/>
</dbReference>
<feature type="domain" description="Biotin carboxylation" evidence="18">
    <location>
        <begin position="2"/>
        <end position="462"/>
    </location>
</feature>
<feature type="domain" description="ATP-grasp" evidence="17">
    <location>
        <begin position="128"/>
        <end position="326"/>
    </location>
</feature>
<dbReference type="InterPro" id="IPR011764">
    <property type="entry name" value="Biotin_carboxylation_dom"/>
</dbReference>
<dbReference type="SUPFAM" id="SSF51569">
    <property type="entry name" value="Aldolase"/>
    <property type="match status" value="1"/>
</dbReference>
<feature type="binding site" description="via carbamate group" evidence="14">
    <location>
        <position position="718"/>
    </location>
    <ligand>
        <name>Mn(2+)</name>
        <dbReference type="ChEBI" id="CHEBI:29035"/>
    </ligand>
</feature>
<evidence type="ECO:0000313" key="21">
    <source>
        <dbReference type="Proteomes" id="UP000216478"/>
    </source>
</evidence>
<dbReference type="PROSITE" id="PS00866">
    <property type="entry name" value="CPSASE_1"/>
    <property type="match status" value="1"/>
</dbReference>
<keyword evidence="7 11" id="KW-0547">Nucleotide-binding</keyword>
<feature type="domain" description="Pyruvate carboxyltransferase" evidence="19">
    <location>
        <begin position="540"/>
        <end position="808"/>
    </location>
</feature>
<dbReference type="PROSITE" id="PS00867">
    <property type="entry name" value="CPSASE_2"/>
    <property type="match status" value="1"/>
</dbReference>
<dbReference type="InterPro" id="IPR005930">
    <property type="entry name" value="Pyruv_COase"/>
</dbReference>
<accession>A0A256FEY2</accession>
<feature type="binding site" evidence="13">
    <location>
        <position position="124"/>
    </location>
    <ligand>
        <name>ATP</name>
        <dbReference type="ChEBI" id="CHEBI:30616"/>
    </ligand>
</feature>